<dbReference type="EMBL" id="CAJPIZ010003713">
    <property type="protein sequence ID" value="CAG2106705.1"/>
    <property type="molecule type" value="Genomic_DNA"/>
</dbReference>
<sequence>MSDSNEVKTSLTQLQNRKQLLTQKLAIISAKSRHLQQKLDDKRRKTSLLNDSNHELELQLSLLKAESNGLHLKTASLELQLNGSRDCVQRLRQQLVDKRNQQSIVVDQFSKEVDKLSQRFNRLTINNVNLNRRDIGHKLKTIDAQITYFRAKRAQLYKELFNKMFGEHNDNNDEYNDWPIEHRLQTLLVPKLFEEENQMLIQRNK</sequence>
<dbReference type="Proteomes" id="UP000759131">
    <property type="component" value="Unassembled WGS sequence"/>
</dbReference>
<feature type="coiled-coil region" evidence="1">
    <location>
        <begin position="4"/>
        <end position="31"/>
    </location>
</feature>
<gene>
    <name evidence="2" type="ORF">OSB1V03_LOCUS6708</name>
</gene>
<accession>A0A7R9KNC7</accession>
<organism evidence="2">
    <name type="scientific">Medioppia subpectinata</name>
    <dbReference type="NCBI Taxonomy" id="1979941"/>
    <lineage>
        <taxon>Eukaryota</taxon>
        <taxon>Metazoa</taxon>
        <taxon>Ecdysozoa</taxon>
        <taxon>Arthropoda</taxon>
        <taxon>Chelicerata</taxon>
        <taxon>Arachnida</taxon>
        <taxon>Acari</taxon>
        <taxon>Acariformes</taxon>
        <taxon>Sarcoptiformes</taxon>
        <taxon>Oribatida</taxon>
        <taxon>Brachypylina</taxon>
        <taxon>Oppioidea</taxon>
        <taxon>Oppiidae</taxon>
        <taxon>Medioppia</taxon>
    </lineage>
</organism>
<evidence type="ECO:0000313" key="3">
    <source>
        <dbReference type="Proteomes" id="UP000759131"/>
    </source>
</evidence>
<dbReference type="AlphaFoldDB" id="A0A7R9KNC7"/>
<dbReference type="EMBL" id="OC858288">
    <property type="protein sequence ID" value="CAD7626275.1"/>
    <property type="molecule type" value="Genomic_DNA"/>
</dbReference>
<proteinExistence type="predicted"/>
<protein>
    <submittedName>
        <fullName evidence="2">Uncharacterized protein</fullName>
    </submittedName>
</protein>
<dbReference type="OrthoDB" id="6531684at2759"/>
<evidence type="ECO:0000313" key="2">
    <source>
        <dbReference type="EMBL" id="CAD7626275.1"/>
    </source>
</evidence>
<keyword evidence="3" id="KW-1185">Reference proteome</keyword>
<evidence type="ECO:0000256" key="1">
    <source>
        <dbReference type="SAM" id="Coils"/>
    </source>
</evidence>
<feature type="coiled-coil region" evidence="1">
    <location>
        <begin position="106"/>
        <end position="133"/>
    </location>
</feature>
<keyword evidence="1" id="KW-0175">Coiled coil</keyword>
<reference evidence="2" key="1">
    <citation type="submission" date="2020-11" db="EMBL/GenBank/DDBJ databases">
        <authorList>
            <person name="Tran Van P."/>
        </authorList>
    </citation>
    <scope>NUCLEOTIDE SEQUENCE</scope>
</reference>
<name>A0A7R9KNC7_9ACAR</name>